<dbReference type="AlphaFoldDB" id="A0A839V494"/>
<reference evidence="1 2" key="1">
    <citation type="submission" date="2020-08" db="EMBL/GenBank/DDBJ databases">
        <title>Genomic Encyclopedia of Type Strains, Phase III (KMG-III): the genomes of soil and plant-associated and newly described type strains.</title>
        <authorList>
            <person name="Whitman W."/>
        </authorList>
    </citation>
    <scope>NUCLEOTIDE SEQUENCE [LARGE SCALE GENOMIC DNA]</scope>
    <source>
        <strain evidence="1 2">CECT 8088</strain>
    </source>
</reference>
<sequence>MVVEQFLPGCPDAAFSIAGPDLDVLWSTARRPALSLAVWCRRPRPVELAALLDQAPFCVAVEGHATTVTTRLAAALPGPAPGALIEDMHGLAMVFGLLSGSTRLRLRLEGLIEAGCPRFHTDQVALRLLCTYAGPGTEWLALGGGGPAAAALPQDDAELPAGLVPHTLAPWDVALLKGERWPGLTQGGCIHRSPRQRGGDEQRIVFCIDEIMGDQE</sequence>
<organism evidence="1 2">
    <name type="scientific">Endobacter medicaginis</name>
    <dbReference type="NCBI Taxonomy" id="1181271"/>
    <lineage>
        <taxon>Bacteria</taxon>
        <taxon>Pseudomonadati</taxon>
        <taxon>Pseudomonadota</taxon>
        <taxon>Alphaproteobacteria</taxon>
        <taxon>Acetobacterales</taxon>
        <taxon>Acetobacteraceae</taxon>
        <taxon>Endobacter</taxon>
    </lineage>
</organism>
<dbReference type="RefSeq" id="WP_266152958.1">
    <property type="nucleotide sequence ID" value="NZ_JAPKXM010000049.1"/>
</dbReference>
<name>A0A839V494_9PROT</name>
<protein>
    <recommendedName>
        <fullName evidence="3">DUF1826 domain-containing protein</fullName>
    </recommendedName>
</protein>
<proteinExistence type="predicted"/>
<dbReference type="EMBL" id="JACHXV010000007">
    <property type="protein sequence ID" value="MBB3174349.1"/>
    <property type="molecule type" value="Genomic_DNA"/>
</dbReference>
<gene>
    <name evidence="1" type="ORF">FHR90_002190</name>
</gene>
<evidence type="ECO:0008006" key="3">
    <source>
        <dbReference type="Google" id="ProtNLM"/>
    </source>
</evidence>
<dbReference type="Proteomes" id="UP000557688">
    <property type="component" value="Unassembled WGS sequence"/>
</dbReference>
<dbReference type="Pfam" id="PF08856">
    <property type="entry name" value="DUF1826"/>
    <property type="match status" value="1"/>
</dbReference>
<evidence type="ECO:0000313" key="2">
    <source>
        <dbReference type="Proteomes" id="UP000557688"/>
    </source>
</evidence>
<evidence type="ECO:0000313" key="1">
    <source>
        <dbReference type="EMBL" id="MBB3174349.1"/>
    </source>
</evidence>
<accession>A0A839V494</accession>
<keyword evidence="2" id="KW-1185">Reference proteome</keyword>
<comment type="caution">
    <text evidence="1">The sequence shown here is derived from an EMBL/GenBank/DDBJ whole genome shotgun (WGS) entry which is preliminary data.</text>
</comment>
<dbReference type="InterPro" id="IPR014955">
    <property type="entry name" value="DUF1826"/>
</dbReference>